<dbReference type="GO" id="GO:0006096">
    <property type="term" value="P:glycolytic process"/>
    <property type="evidence" value="ECO:0007669"/>
    <property type="project" value="UniProtKB-KW"/>
</dbReference>
<dbReference type="OrthoDB" id="9781415at2"/>
<reference evidence="8" key="1">
    <citation type="submission" date="2016-02" db="EMBL/GenBank/DDBJ databases">
        <authorList>
            <person name="Kaur G."/>
            <person name="Nair G.R."/>
            <person name="Mayilraj S."/>
        </authorList>
    </citation>
    <scope>NUCLEOTIDE SEQUENCE [LARGE SCALE GENOMIC DNA]</scope>
    <source>
        <strain evidence="8">GA-15</strain>
    </source>
</reference>
<dbReference type="CDD" id="cd07067">
    <property type="entry name" value="HP_PGM_like"/>
    <property type="match status" value="1"/>
</dbReference>
<evidence type="ECO:0000256" key="2">
    <source>
        <dbReference type="ARBA" id="ARBA00012028"/>
    </source>
</evidence>
<dbReference type="EMBL" id="LSTQ01000024">
    <property type="protein sequence ID" value="OAH26146.1"/>
    <property type="molecule type" value="Genomic_DNA"/>
</dbReference>
<dbReference type="SMART" id="SM00855">
    <property type="entry name" value="PGAM"/>
    <property type="match status" value="1"/>
</dbReference>
<dbReference type="Proteomes" id="UP000076947">
    <property type="component" value="Unassembled WGS sequence"/>
</dbReference>
<evidence type="ECO:0000256" key="6">
    <source>
        <dbReference type="PIRSR" id="PIRSR613078-2"/>
    </source>
</evidence>
<feature type="binding site" evidence="6">
    <location>
        <position position="59"/>
    </location>
    <ligand>
        <name>substrate</name>
    </ligand>
</feature>
<evidence type="ECO:0000313" key="7">
    <source>
        <dbReference type="EMBL" id="OAH26146.1"/>
    </source>
</evidence>
<keyword evidence="4" id="KW-0413">Isomerase</keyword>
<dbReference type="InterPro" id="IPR005952">
    <property type="entry name" value="Phosphogly_mut1"/>
</dbReference>
<comment type="similarity">
    <text evidence="1">Belongs to the phosphoglycerate mutase family. BPG-dependent PGAM subfamily.</text>
</comment>
<dbReference type="EC" id="5.4.2.11" evidence="2"/>
<dbReference type="InterPro" id="IPR001345">
    <property type="entry name" value="PG/BPGM_mutase_AS"/>
</dbReference>
<evidence type="ECO:0000256" key="1">
    <source>
        <dbReference type="ARBA" id="ARBA00006717"/>
    </source>
</evidence>
<dbReference type="PANTHER" id="PTHR11931">
    <property type="entry name" value="PHOSPHOGLYCERATE MUTASE"/>
    <property type="match status" value="1"/>
</dbReference>
<dbReference type="PROSITE" id="PS00175">
    <property type="entry name" value="PG_MUTASE"/>
    <property type="match status" value="1"/>
</dbReference>
<evidence type="ECO:0000256" key="3">
    <source>
        <dbReference type="ARBA" id="ARBA00023152"/>
    </source>
</evidence>
<keyword evidence="3" id="KW-0324">Glycolysis</keyword>
<dbReference type="GO" id="GO:0004619">
    <property type="term" value="F:phosphoglycerate mutase activity"/>
    <property type="evidence" value="ECO:0007669"/>
    <property type="project" value="UniProtKB-EC"/>
</dbReference>
<organism evidence="7 8">
    <name type="scientific">Corynebacterium stationis</name>
    <dbReference type="NCBI Taxonomy" id="1705"/>
    <lineage>
        <taxon>Bacteria</taxon>
        <taxon>Bacillati</taxon>
        <taxon>Actinomycetota</taxon>
        <taxon>Actinomycetes</taxon>
        <taxon>Mycobacteriales</taxon>
        <taxon>Corynebacteriaceae</taxon>
        <taxon>Corynebacterium</taxon>
    </lineage>
</organism>
<protein>
    <recommendedName>
        <fullName evidence="2">phosphoglycerate mutase (2,3-diphosphoglycerate-dependent)</fullName>
        <ecNumber evidence="2">5.4.2.11</ecNumber>
    </recommendedName>
</protein>
<dbReference type="InterPro" id="IPR013078">
    <property type="entry name" value="His_Pase_superF_clade-1"/>
</dbReference>
<dbReference type="STRING" id="1705.CA21670_03045"/>
<name>A0A177IC03_9CORY</name>
<accession>A0A177IC03</accession>
<feature type="active site" description="Tele-phosphohistidine intermediate" evidence="5">
    <location>
        <position position="10"/>
    </location>
</feature>
<feature type="binding site" evidence="6">
    <location>
        <begin position="9"/>
        <end position="16"/>
    </location>
    <ligand>
        <name>substrate</name>
    </ligand>
</feature>
<dbReference type="AlphaFoldDB" id="A0A177IC03"/>
<dbReference type="Pfam" id="PF00300">
    <property type="entry name" value="His_Phos_1"/>
    <property type="match status" value="1"/>
</dbReference>
<evidence type="ECO:0000256" key="4">
    <source>
        <dbReference type="ARBA" id="ARBA00023235"/>
    </source>
</evidence>
<dbReference type="SUPFAM" id="SSF53254">
    <property type="entry name" value="Phosphoglycerate mutase-like"/>
    <property type="match status" value="1"/>
</dbReference>
<feature type="active site" description="Proton donor/acceptor" evidence="5">
    <location>
        <position position="83"/>
    </location>
</feature>
<comment type="caution">
    <text evidence="7">The sequence shown here is derived from an EMBL/GenBank/DDBJ whole genome shotgun (WGS) entry which is preliminary data.</text>
</comment>
<dbReference type="RefSeq" id="WP_066840485.1">
    <property type="nucleotide sequence ID" value="NZ_LSTQ01000024.1"/>
</dbReference>
<dbReference type="Gene3D" id="3.40.50.1240">
    <property type="entry name" value="Phosphoglycerate mutase-like"/>
    <property type="match status" value="1"/>
</dbReference>
<keyword evidence="8" id="KW-1185">Reference proteome</keyword>
<dbReference type="InterPro" id="IPR029033">
    <property type="entry name" value="His_PPase_superfam"/>
</dbReference>
<sequence length="232" mass="25484">MGRRLILIRHGQTVYNATGRMQGHLDTALSNAGEKQAEDAGRLLKNQGITRILASDLSRARVTAELVGKQLGVDVEVDARLRETHLGKWQGMTSAEVDEQFPGARAIWRHDPTWAPPGGESRVEVAERARPAIDDLMREYSDWDGHTVLVVAHGGAIAALTCNLIALNSQQYQMLSGLKNTHWAQLTARPSFDPQRPNAPVRFNSDNVENANWYFDGWNMGAHVIGGAGADI</sequence>
<gene>
    <name evidence="7" type="ORF">AYJ05_01535</name>
</gene>
<proteinExistence type="inferred from homology"/>
<evidence type="ECO:0000256" key="5">
    <source>
        <dbReference type="PIRSR" id="PIRSR613078-1"/>
    </source>
</evidence>
<evidence type="ECO:0000313" key="8">
    <source>
        <dbReference type="Proteomes" id="UP000076947"/>
    </source>
</evidence>